<feature type="domain" description="Cytidyltransferase-like" evidence="12">
    <location>
        <begin position="57"/>
        <end position="194"/>
    </location>
</feature>
<keyword evidence="3" id="KW-0963">Cytoplasm</keyword>
<dbReference type="GO" id="GO:0005524">
    <property type="term" value="F:ATP binding"/>
    <property type="evidence" value="ECO:0007669"/>
    <property type="project" value="UniProtKB-KW"/>
</dbReference>
<dbReference type="GO" id="GO:0004595">
    <property type="term" value="F:pantetheine-phosphate adenylyltransferase activity"/>
    <property type="evidence" value="ECO:0007669"/>
    <property type="project" value="UniProtKB-EC"/>
</dbReference>
<evidence type="ECO:0000256" key="9">
    <source>
        <dbReference type="ARBA" id="ARBA00022993"/>
    </source>
</evidence>
<dbReference type="KEGG" id="fcy:FRACYDRAFT_261631"/>
<proteinExistence type="inferred from homology"/>
<dbReference type="HAMAP" id="MF_00151">
    <property type="entry name" value="PPAT_bact"/>
    <property type="match status" value="1"/>
</dbReference>
<keyword evidence="14" id="KW-1185">Reference proteome</keyword>
<dbReference type="AlphaFoldDB" id="A0A1E7FAZ2"/>
<protein>
    <recommendedName>
        <fullName evidence="2">Phosphopantetheine adenylyltransferase</fullName>
        <ecNumber evidence="1">2.7.7.3</ecNumber>
    </recommendedName>
</protein>
<dbReference type="PRINTS" id="PR01020">
    <property type="entry name" value="LPSBIOSNTHSS"/>
</dbReference>
<evidence type="ECO:0000256" key="8">
    <source>
        <dbReference type="ARBA" id="ARBA00022842"/>
    </source>
</evidence>
<sequence>MTKSPLDDLKAFWLAVYVGLAYAAVTLVVLVYQICWPKIITYPWKEEEKQINRTVIFAASYNPPHHGHVRILEYLSKRYTKVIAVVGFNPNKDYLVSPEQRADLLRDMLKSTSATNNVEVDVVEGYIWRYAKRVDATLFIRGIRSWEKDGKDERSLQILNTWGPLVLGPVFPVKTIYLIGDPKYNHVSSTLIRDICNTSSSDNNSDDDKNKEESLSKLVPTHVAGKVAKLYRIKK</sequence>
<dbReference type="Gene3D" id="3.40.50.620">
    <property type="entry name" value="HUPs"/>
    <property type="match status" value="1"/>
</dbReference>
<evidence type="ECO:0000259" key="12">
    <source>
        <dbReference type="Pfam" id="PF01467"/>
    </source>
</evidence>
<dbReference type="InterPro" id="IPR014729">
    <property type="entry name" value="Rossmann-like_a/b/a_fold"/>
</dbReference>
<dbReference type="InterPro" id="IPR004821">
    <property type="entry name" value="Cyt_trans-like"/>
</dbReference>
<dbReference type="Pfam" id="PF01467">
    <property type="entry name" value="CTP_transf_like"/>
    <property type="match status" value="1"/>
</dbReference>
<evidence type="ECO:0000256" key="1">
    <source>
        <dbReference type="ARBA" id="ARBA00012392"/>
    </source>
</evidence>
<keyword evidence="11" id="KW-0472">Membrane</keyword>
<dbReference type="PANTHER" id="PTHR21342">
    <property type="entry name" value="PHOSPHOPANTETHEINE ADENYLYLTRANSFERASE"/>
    <property type="match status" value="1"/>
</dbReference>
<dbReference type="PANTHER" id="PTHR21342:SF1">
    <property type="entry name" value="PHOSPHOPANTETHEINE ADENYLYLTRANSFERASE"/>
    <property type="match status" value="1"/>
</dbReference>
<comment type="catalytic activity">
    <reaction evidence="10">
        <text>(R)-4'-phosphopantetheine + ATP + H(+) = 3'-dephospho-CoA + diphosphate</text>
        <dbReference type="Rhea" id="RHEA:19801"/>
        <dbReference type="ChEBI" id="CHEBI:15378"/>
        <dbReference type="ChEBI" id="CHEBI:30616"/>
        <dbReference type="ChEBI" id="CHEBI:33019"/>
        <dbReference type="ChEBI" id="CHEBI:57328"/>
        <dbReference type="ChEBI" id="CHEBI:61723"/>
        <dbReference type="EC" id="2.7.7.3"/>
    </reaction>
</comment>
<dbReference type="EC" id="2.7.7.3" evidence="1"/>
<evidence type="ECO:0000313" key="14">
    <source>
        <dbReference type="Proteomes" id="UP000095751"/>
    </source>
</evidence>
<feature type="transmembrane region" description="Helical" evidence="11">
    <location>
        <begin position="12"/>
        <end position="35"/>
    </location>
</feature>
<keyword evidence="11" id="KW-1133">Transmembrane helix</keyword>
<dbReference type="NCBIfam" id="TIGR00125">
    <property type="entry name" value="cyt_tran_rel"/>
    <property type="match status" value="1"/>
</dbReference>
<evidence type="ECO:0000256" key="10">
    <source>
        <dbReference type="ARBA" id="ARBA00029346"/>
    </source>
</evidence>
<keyword evidence="6" id="KW-0547">Nucleotide-binding</keyword>
<evidence type="ECO:0000256" key="11">
    <source>
        <dbReference type="SAM" id="Phobius"/>
    </source>
</evidence>
<accession>A0A1E7FAZ2</accession>
<dbReference type="InterPro" id="IPR001980">
    <property type="entry name" value="PPAT"/>
</dbReference>
<evidence type="ECO:0000256" key="5">
    <source>
        <dbReference type="ARBA" id="ARBA00022695"/>
    </source>
</evidence>
<dbReference type="GO" id="GO:0015937">
    <property type="term" value="P:coenzyme A biosynthetic process"/>
    <property type="evidence" value="ECO:0007669"/>
    <property type="project" value="UniProtKB-KW"/>
</dbReference>
<dbReference type="OrthoDB" id="3558741at2759"/>
<reference evidence="13 14" key="1">
    <citation type="submission" date="2016-09" db="EMBL/GenBank/DDBJ databases">
        <title>Extensive genetic diversity and differential bi-allelic expression allows diatom success in the polar Southern Ocean.</title>
        <authorList>
            <consortium name="DOE Joint Genome Institute"/>
            <person name="Mock T."/>
            <person name="Otillar R.P."/>
            <person name="Strauss J."/>
            <person name="Dupont C."/>
            <person name="Frickenhaus S."/>
            <person name="Maumus F."/>
            <person name="Mcmullan M."/>
            <person name="Sanges R."/>
            <person name="Schmutz J."/>
            <person name="Toseland A."/>
            <person name="Valas R."/>
            <person name="Veluchamy A."/>
            <person name="Ward B.J."/>
            <person name="Allen A."/>
            <person name="Barry K."/>
            <person name="Falciatore A."/>
            <person name="Ferrante M."/>
            <person name="Fortunato A.E."/>
            <person name="Gloeckner G."/>
            <person name="Gruber A."/>
            <person name="Hipkin R."/>
            <person name="Janech M."/>
            <person name="Kroth P."/>
            <person name="Leese F."/>
            <person name="Lindquist E."/>
            <person name="Lyon B.R."/>
            <person name="Martin J."/>
            <person name="Mayer C."/>
            <person name="Parker M."/>
            <person name="Quesneville H."/>
            <person name="Raymond J."/>
            <person name="Uhlig C."/>
            <person name="Valentin K.U."/>
            <person name="Worden A.Z."/>
            <person name="Armbrust E.V."/>
            <person name="Bowler C."/>
            <person name="Green B."/>
            <person name="Moulton V."/>
            <person name="Van Oosterhout C."/>
            <person name="Grigoriev I."/>
        </authorList>
    </citation>
    <scope>NUCLEOTIDE SEQUENCE [LARGE SCALE GENOMIC DNA]</scope>
    <source>
        <strain evidence="13 14">CCMP1102</strain>
    </source>
</reference>
<evidence type="ECO:0000256" key="7">
    <source>
        <dbReference type="ARBA" id="ARBA00022840"/>
    </source>
</evidence>
<evidence type="ECO:0000256" key="2">
    <source>
        <dbReference type="ARBA" id="ARBA00013868"/>
    </source>
</evidence>
<evidence type="ECO:0000256" key="6">
    <source>
        <dbReference type="ARBA" id="ARBA00022741"/>
    </source>
</evidence>
<name>A0A1E7FAZ2_9STRA</name>
<keyword evidence="7" id="KW-0067">ATP-binding</keyword>
<evidence type="ECO:0000256" key="4">
    <source>
        <dbReference type="ARBA" id="ARBA00022679"/>
    </source>
</evidence>
<dbReference type="InParanoid" id="A0A1E7FAZ2"/>
<dbReference type="SUPFAM" id="SSF52374">
    <property type="entry name" value="Nucleotidylyl transferase"/>
    <property type="match status" value="1"/>
</dbReference>
<keyword evidence="8" id="KW-0460">Magnesium</keyword>
<organism evidence="13 14">
    <name type="scientific">Fragilariopsis cylindrus CCMP1102</name>
    <dbReference type="NCBI Taxonomy" id="635003"/>
    <lineage>
        <taxon>Eukaryota</taxon>
        <taxon>Sar</taxon>
        <taxon>Stramenopiles</taxon>
        <taxon>Ochrophyta</taxon>
        <taxon>Bacillariophyta</taxon>
        <taxon>Bacillariophyceae</taxon>
        <taxon>Bacillariophycidae</taxon>
        <taxon>Bacillariales</taxon>
        <taxon>Bacillariaceae</taxon>
        <taxon>Fragilariopsis</taxon>
    </lineage>
</organism>
<evidence type="ECO:0000256" key="3">
    <source>
        <dbReference type="ARBA" id="ARBA00022490"/>
    </source>
</evidence>
<evidence type="ECO:0000313" key="13">
    <source>
        <dbReference type="EMBL" id="OEU15321.1"/>
    </source>
</evidence>
<keyword evidence="5" id="KW-0548">Nucleotidyltransferase</keyword>
<gene>
    <name evidence="13" type="ORF">FRACYDRAFT_261631</name>
</gene>
<dbReference type="EMBL" id="KV784359">
    <property type="protein sequence ID" value="OEU15321.1"/>
    <property type="molecule type" value="Genomic_DNA"/>
</dbReference>
<dbReference type="Proteomes" id="UP000095751">
    <property type="component" value="Unassembled WGS sequence"/>
</dbReference>
<keyword evidence="9" id="KW-0173">Coenzyme A biosynthesis</keyword>
<keyword evidence="4 13" id="KW-0808">Transferase</keyword>
<keyword evidence="11" id="KW-0812">Transmembrane</keyword>